<comment type="similarity">
    <text evidence="1 3">Belongs to the glyceraldehyde-3-phosphate dehydrogenase family.</text>
</comment>
<dbReference type="SMART" id="SM00846">
    <property type="entry name" value="Gp_dh_N"/>
    <property type="match status" value="1"/>
</dbReference>
<dbReference type="InterPro" id="IPR006424">
    <property type="entry name" value="Glyceraldehyde-3-P_DH_1"/>
</dbReference>
<dbReference type="RefSeq" id="WP_191699569.1">
    <property type="nucleotide sequence ID" value="NZ_JACSPZ010000003.1"/>
</dbReference>
<dbReference type="EMBL" id="JACSPZ010000003">
    <property type="protein sequence ID" value="MBD8036579.1"/>
    <property type="molecule type" value="Genomic_DNA"/>
</dbReference>
<gene>
    <name evidence="6" type="primary">gap</name>
    <name evidence="6" type="ORF">H9635_07480</name>
</gene>
<comment type="caution">
    <text evidence="6">The sequence shown here is derived from an EMBL/GenBank/DDBJ whole genome shotgun (WGS) entry which is preliminary data.</text>
</comment>
<dbReference type="CDD" id="cd18126">
    <property type="entry name" value="GAPDH_I_C"/>
    <property type="match status" value="1"/>
</dbReference>
<dbReference type="PROSITE" id="PS00071">
    <property type="entry name" value="GAPDH"/>
    <property type="match status" value="1"/>
</dbReference>
<dbReference type="Pfam" id="PF02800">
    <property type="entry name" value="Gp_dh_C"/>
    <property type="match status" value="1"/>
</dbReference>
<accession>A0ABR8XXN2</accession>
<evidence type="ECO:0000256" key="3">
    <source>
        <dbReference type="RuleBase" id="RU000397"/>
    </source>
</evidence>
<protein>
    <recommendedName>
        <fullName evidence="4">Glyceraldehyde-3-phosphate dehydrogenase</fullName>
        <ecNumber evidence="4">1.2.1.-</ecNumber>
    </recommendedName>
</protein>
<dbReference type="InterPro" id="IPR020830">
    <property type="entry name" value="GlycerAld_3-P_DH_AS"/>
</dbReference>
<keyword evidence="2 4" id="KW-0560">Oxidoreductase</keyword>
<evidence type="ECO:0000313" key="7">
    <source>
        <dbReference type="Proteomes" id="UP000619101"/>
    </source>
</evidence>
<evidence type="ECO:0000259" key="5">
    <source>
        <dbReference type="SMART" id="SM00846"/>
    </source>
</evidence>
<feature type="domain" description="Glyceraldehyde 3-phosphate dehydrogenase NAD(P) binding" evidence="5">
    <location>
        <begin position="3"/>
        <end position="151"/>
    </location>
</feature>
<dbReference type="PRINTS" id="PR00078">
    <property type="entry name" value="G3PDHDRGNASE"/>
</dbReference>
<dbReference type="CDD" id="cd05214">
    <property type="entry name" value="GAPDH_I_N"/>
    <property type="match status" value="1"/>
</dbReference>
<dbReference type="EC" id="1.2.1.-" evidence="4"/>
<reference evidence="6 7" key="1">
    <citation type="submission" date="2020-08" db="EMBL/GenBank/DDBJ databases">
        <title>A Genomic Blueprint of the Chicken Gut Microbiome.</title>
        <authorList>
            <person name="Gilroy R."/>
            <person name="Ravi A."/>
            <person name="Getino M."/>
            <person name="Pursley I."/>
            <person name="Horton D.L."/>
            <person name="Alikhan N.-F."/>
            <person name="Baker D."/>
            <person name="Gharbi K."/>
            <person name="Hall N."/>
            <person name="Watson M."/>
            <person name="Adriaenssens E.M."/>
            <person name="Foster-Nyarko E."/>
            <person name="Jarju S."/>
            <person name="Secka A."/>
            <person name="Antonio M."/>
            <person name="Oren A."/>
            <person name="Chaudhuri R."/>
            <person name="La Ragione R.M."/>
            <person name="Hildebrand F."/>
            <person name="Pallen M.J."/>
        </authorList>
    </citation>
    <scope>NUCLEOTIDE SEQUENCE [LARGE SCALE GENOMIC DNA]</scope>
    <source>
        <strain evidence="6 7">A46</strain>
    </source>
</reference>
<dbReference type="SUPFAM" id="SSF55347">
    <property type="entry name" value="Glyceraldehyde-3-phosphate dehydrogenase-like, C-terminal domain"/>
    <property type="match status" value="1"/>
</dbReference>
<evidence type="ECO:0000313" key="6">
    <source>
        <dbReference type="EMBL" id="MBD8036579.1"/>
    </source>
</evidence>
<sequence>MVLQLAINGFGRIGRLVFREAMKHEEFEVVAVNDLTDAGQLAHLLKYDSVHGVYDADVQAEGDAFIVNGKRIQVYSEKDPAKLPWGEIGVDVVLECTGRWRSMEEVEKHIQAGAKKAILSAPAKGDMPTYVMGVNHTDYDPSQDVISNASCTTNCLAPLAKVLDEQFGIKRGMMTTIHSYTNDQRILDFPHSDPRRARAGAVSMIPTTTGAAVAVSKVLPQLKGKLDGFSMRVPTPNVSCVDLVVELDKDVTADSINAALKEASEGDLKGILAYNELPLVSIDYNGNPASSTIDGLSTMVMENRMAKVVAWYDNEIGYSTRLMDLALYIAEQGIDKN</sequence>
<dbReference type="PIRSF" id="PIRSF000149">
    <property type="entry name" value="GAP_DH"/>
    <property type="match status" value="1"/>
</dbReference>
<proteinExistence type="inferred from homology"/>
<evidence type="ECO:0000256" key="2">
    <source>
        <dbReference type="ARBA" id="ARBA00023002"/>
    </source>
</evidence>
<dbReference type="Gene3D" id="3.30.360.10">
    <property type="entry name" value="Dihydrodipicolinate Reductase, domain 2"/>
    <property type="match status" value="1"/>
</dbReference>
<dbReference type="InterPro" id="IPR020828">
    <property type="entry name" value="GlycerAld_3-P_DH_NAD(P)-bd"/>
</dbReference>
<dbReference type="PANTHER" id="PTHR43148">
    <property type="entry name" value="GLYCERALDEHYDE-3-PHOSPHATE DEHYDROGENASE 2"/>
    <property type="match status" value="1"/>
</dbReference>
<evidence type="ECO:0000256" key="1">
    <source>
        <dbReference type="ARBA" id="ARBA00007406"/>
    </source>
</evidence>
<keyword evidence="7" id="KW-1185">Reference proteome</keyword>
<organism evidence="6 7">
    <name type="scientific">Solibacillus faecavium</name>
    <dbReference type="NCBI Taxonomy" id="2762221"/>
    <lineage>
        <taxon>Bacteria</taxon>
        <taxon>Bacillati</taxon>
        <taxon>Bacillota</taxon>
        <taxon>Bacilli</taxon>
        <taxon>Bacillales</taxon>
        <taxon>Caryophanaceae</taxon>
        <taxon>Solibacillus</taxon>
    </lineage>
</organism>
<dbReference type="Pfam" id="PF00044">
    <property type="entry name" value="Gp_dh_N"/>
    <property type="match status" value="1"/>
</dbReference>
<dbReference type="Proteomes" id="UP000619101">
    <property type="component" value="Unassembled WGS sequence"/>
</dbReference>
<dbReference type="InterPro" id="IPR020829">
    <property type="entry name" value="GlycerAld_3-P_DH_cat"/>
</dbReference>
<dbReference type="InterPro" id="IPR020831">
    <property type="entry name" value="GlycerAld/Erythrose_P_DH"/>
</dbReference>
<dbReference type="SUPFAM" id="SSF51735">
    <property type="entry name" value="NAD(P)-binding Rossmann-fold domains"/>
    <property type="match status" value="1"/>
</dbReference>
<dbReference type="Gene3D" id="3.40.50.720">
    <property type="entry name" value="NAD(P)-binding Rossmann-like Domain"/>
    <property type="match status" value="1"/>
</dbReference>
<evidence type="ECO:0000256" key="4">
    <source>
        <dbReference type="RuleBase" id="RU361160"/>
    </source>
</evidence>
<dbReference type="NCBIfam" id="TIGR01534">
    <property type="entry name" value="GAPDH-I"/>
    <property type="match status" value="1"/>
</dbReference>
<dbReference type="InterPro" id="IPR036291">
    <property type="entry name" value="NAD(P)-bd_dom_sf"/>
</dbReference>
<name>A0ABR8XXN2_9BACL</name>